<proteinExistence type="predicted"/>
<reference evidence="1 2" key="1">
    <citation type="submission" date="2019-11" db="EMBL/GenBank/DDBJ databases">
        <title>Genome sequences of 17 halophilic strains isolated from different environments.</title>
        <authorList>
            <person name="Furrow R.E."/>
        </authorList>
    </citation>
    <scope>NUCLEOTIDE SEQUENCE [LARGE SCALE GENOMIC DNA]</scope>
    <source>
        <strain evidence="1 2">22502_06_Cabo</strain>
    </source>
</reference>
<dbReference type="EMBL" id="WMFC01000052">
    <property type="protein sequence ID" value="MYL69198.1"/>
    <property type="molecule type" value="Genomic_DNA"/>
</dbReference>
<protein>
    <submittedName>
        <fullName evidence="1">Poly(Glycerol-phosphate) alpha-glucosyltransferase</fullName>
    </submittedName>
</protein>
<organism evidence="1 2">
    <name type="scientific">Halorubrum distributum</name>
    <dbReference type="NCBI Taxonomy" id="29283"/>
    <lineage>
        <taxon>Archaea</taxon>
        <taxon>Methanobacteriati</taxon>
        <taxon>Methanobacteriota</taxon>
        <taxon>Stenosarchaea group</taxon>
        <taxon>Halobacteria</taxon>
        <taxon>Halobacteriales</taxon>
        <taxon>Haloferacaceae</taxon>
        <taxon>Halorubrum</taxon>
        <taxon>Halorubrum distributum group</taxon>
    </lineage>
</organism>
<dbReference type="AlphaFoldDB" id="A0A6B1IQ33"/>
<dbReference type="Proteomes" id="UP000452321">
    <property type="component" value="Unassembled WGS sequence"/>
</dbReference>
<dbReference type="GO" id="GO:0016740">
    <property type="term" value="F:transferase activity"/>
    <property type="evidence" value="ECO:0007669"/>
    <property type="project" value="UniProtKB-KW"/>
</dbReference>
<comment type="caution">
    <text evidence="1">The sequence shown here is derived from an EMBL/GenBank/DDBJ whole genome shotgun (WGS) entry which is preliminary data.</text>
</comment>
<sequence length="159" mass="19320">TVENLMDRFLKKKYWQYHDHWLGYCTNELIQITPQEKYFEFGIKNVNTYLDYIKNRETTFPTFLEMLMATYRLVQKAKETGYGELVNHLIDEEYLKEVIDIRADYQRVGFFYPETAMYFKNPSRILGSFFIKHHGYRVRIDDIEHYLSGYVQYQKAFKG</sequence>
<feature type="non-terminal residue" evidence="1">
    <location>
        <position position="1"/>
    </location>
</feature>
<accession>A0A6B1IQ33</accession>
<name>A0A6B1IQ33_9EURY</name>
<evidence type="ECO:0000313" key="2">
    <source>
        <dbReference type="Proteomes" id="UP000452321"/>
    </source>
</evidence>
<gene>
    <name evidence="1" type="ORF">GLW30_15880</name>
</gene>
<keyword evidence="1" id="KW-0808">Transferase</keyword>
<evidence type="ECO:0000313" key="1">
    <source>
        <dbReference type="EMBL" id="MYL69198.1"/>
    </source>
</evidence>